<sequence length="204" mass="22458">MAITAVFVVLALGPDLPWQLPAQAESVLVFDPARNAWVRKEGEKVRPGFGVYGKSPVEREVVAIDGSYRAGTIIIDTAERRLYRVEGDGKATRYGIGVGREGFAWKGKETISRKAEWPSWTPPAEMRQREAARGVTLPARMEGGIENPLGARALYLGNTLYRIHGTNQPWTIGQAVSSGCIRLTNEDVVHLYSNVRVGDLVIVR</sequence>
<evidence type="ECO:0000256" key="2">
    <source>
        <dbReference type="ARBA" id="ARBA00005992"/>
    </source>
</evidence>
<comment type="caution">
    <text evidence="11">The sequence shown here is derived from an EMBL/GenBank/DDBJ whole genome shotgun (WGS) entry which is preliminary data.</text>
</comment>
<feature type="active site" description="Nucleophile" evidence="9">
    <location>
        <position position="180"/>
    </location>
</feature>
<dbReference type="InterPro" id="IPR038063">
    <property type="entry name" value="Transpep_catalytic_dom"/>
</dbReference>
<dbReference type="Pfam" id="PF03734">
    <property type="entry name" value="YkuD"/>
    <property type="match status" value="1"/>
</dbReference>
<dbReference type="InterPro" id="IPR050979">
    <property type="entry name" value="LD-transpeptidase"/>
</dbReference>
<evidence type="ECO:0000256" key="6">
    <source>
        <dbReference type="ARBA" id="ARBA00022960"/>
    </source>
</evidence>
<dbReference type="InterPro" id="IPR005490">
    <property type="entry name" value="LD_TPept_cat_dom"/>
</dbReference>
<dbReference type="SUPFAM" id="SSF141523">
    <property type="entry name" value="L,D-transpeptidase catalytic domain-like"/>
    <property type="match status" value="1"/>
</dbReference>
<evidence type="ECO:0000256" key="5">
    <source>
        <dbReference type="ARBA" id="ARBA00022801"/>
    </source>
</evidence>
<reference evidence="11 12" key="1">
    <citation type="journal article" date="2016" name="Int. J. Syst. Evol. Microbiol.">
        <title>Labrenzia salina sp. nov., isolated from the rhizosphere of the halophyte Arthrocnemum macrostachyum.</title>
        <authorList>
            <person name="Camacho M."/>
            <person name="Redondo-Gomez S."/>
            <person name="Rodriguez-Llorente I."/>
            <person name="Rohde M."/>
            <person name="Sproer C."/>
            <person name="Schumann P."/>
            <person name="Klenk H.P."/>
            <person name="Montero-Calasanz M.D.C."/>
        </authorList>
    </citation>
    <scope>NUCLEOTIDE SEQUENCE [LARGE SCALE GENOMIC DNA]</scope>
    <source>
        <strain evidence="11 12">DSM 29163</strain>
    </source>
</reference>
<dbReference type="PANTHER" id="PTHR30582:SF24">
    <property type="entry name" value="L,D-TRANSPEPTIDASE ERFK_SRFK-RELATED"/>
    <property type="match status" value="1"/>
</dbReference>
<gene>
    <name evidence="11" type="ORF">ON753_17180</name>
</gene>
<evidence type="ECO:0000313" key="11">
    <source>
        <dbReference type="EMBL" id="MCX2724087.1"/>
    </source>
</evidence>
<dbReference type="Gene3D" id="2.40.440.10">
    <property type="entry name" value="L,D-transpeptidase catalytic domain-like"/>
    <property type="match status" value="1"/>
</dbReference>
<evidence type="ECO:0000256" key="8">
    <source>
        <dbReference type="ARBA" id="ARBA00023316"/>
    </source>
</evidence>
<evidence type="ECO:0000259" key="10">
    <source>
        <dbReference type="PROSITE" id="PS52029"/>
    </source>
</evidence>
<comment type="similarity">
    <text evidence="2">Belongs to the YkuD family.</text>
</comment>
<dbReference type="EMBL" id="JAPEVI010000003">
    <property type="protein sequence ID" value="MCX2724087.1"/>
    <property type="molecule type" value="Genomic_DNA"/>
</dbReference>
<evidence type="ECO:0000313" key="12">
    <source>
        <dbReference type="Proteomes" id="UP001300261"/>
    </source>
</evidence>
<accession>A0ABT3R4Z5</accession>
<evidence type="ECO:0000256" key="3">
    <source>
        <dbReference type="ARBA" id="ARBA00022676"/>
    </source>
</evidence>
<keyword evidence="7 9" id="KW-0573">Peptidoglycan synthesis</keyword>
<evidence type="ECO:0000256" key="1">
    <source>
        <dbReference type="ARBA" id="ARBA00004752"/>
    </source>
</evidence>
<protein>
    <submittedName>
        <fullName evidence="11">L,D-transpeptidase</fullName>
    </submittedName>
</protein>
<keyword evidence="12" id="KW-1185">Reference proteome</keyword>
<organism evidence="11 12">
    <name type="scientific">Roseibium salinum</name>
    <dbReference type="NCBI Taxonomy" id="1604349"/>
    <lineage>
        <taxon>Bacteria</taxon>
        <taxon>Pseudomonadati</taxon>
        <taxon>Pseudomonadota</taxon>
        <taxon>Alphaproteobacteria</taxon>
        <taxon>Hyphomicrobiales</taxon>
        <taxon>Stappiaceae</taxon>
        <taxon>Roseibium</taxon>
    </lineage>
</organism>
<keyword evidence="3" id="KW-0328">Glycosyltransferase</keyword>
<keyword evidence="6 9" id="KW-0133">Cell shape</keyword>
<keyword evidence="8 9" id="KW-0961">Cell wall biogenesis/degradation</keyword>
<dbReference type="PROSITE" id="PS52029">
    <property type="entry name" value="LD_TPASE"/>
    <property type="match status" value="1"/>
</dbReference>
<evidence type="ECO:0000256" key="7">
    <source>
        <dbReference type="ARBA" id="ARBA00022984"/>
    </source>
</evidence>
<dbReference type="PANTHER" id="PTHR30582">
    <property type="entry name" value="L,D-TRANSPEPTIDASE"/>
    <property type="match status" value="1"/>
</dbReference>
<feature type="active site" description="Proton donor/acceptor" evidence="9">
    <location>
        <position position="164"/>
    </location>
</feature>
<comment type="pathway">
    <text evidence="1 9">Cell wall biogenesis; peptidoglycan biosynthesis.</text>
</comment>
<proteinExistence type="inferred from homology"/>
<evidence type="ECO:0000256" key="9">
    <source>
        <dbReference type="PROSITE-ProRule" id="PRU01373"/>
    </source>
</evidence>
<keyword evidence="5" id="KW-0378">Hydrolase</keyword>
<keyword evidence="4" id="KW-0808">Transferase</keyword>
<dbReference type="CDD" id="cd16913">
    <property type="entry name" value="YkuD_like"/>
    <property type="match status" value="1"/>
</dbReference>
<name>A0ABT3R4Z5_9HYPH</name>
<evidence type="ECO:0000256" key="4">
    <source>
        <dbReference type="ARBA" id="ARBA00022679"/>
    </source>
</evidence>
<feature type="domain" description="L,D-TPase catalytic" evidence="10">
    <location>
        <begin position="71"/>
        <end position="204"/>
    </location>
</feature>
<dbReference type="Proteomes" id="UP001300261">
    <property type="component" value="Unassembled WGS sequence"/>
</dbReference>